<comment type="similarity">
    <text evidence="1">Belongs to the short-chain dehydrogenases/reductases (SDR) family.</text>
</comment>
<dbReference type="PRINTS" id="PR00080">
    <property type="entry name" value="SDRFAMILY"/>
</dbReference>
<dbReference type="PANTHER" id="PTHR44252">
    <property type="entry name" value="D-ERYTHRULOSE REDUCTASE"/>
    <property type="match status" value="1"/>
</dbReference>
<evidence type="ECO:0000256" key="1">
    <source>
        <dbReference type="ARBA" id="ARBA00006484"/>
    </source>
</evidence>
<evidence type="ECO:0000313" key="4">
    <source>
        <dbReference type="Proteomes" id="UP000248795"/>
    </source>
</evidence>
<dbReference type="CDD" id="cd05233">
    <property type="entry name" value="SDR_c"/>
    <property type="match status" value="1"/>
</dbReference>
<evidence type="ECO:0000313" key="3">
    <source>
        <dbReference type="EMBL" id="PZF78453.1"/>
    </source>
</evidence>
<dbReference type="GO" id="GO:0006006">
    <property type="term" value="P:glucose metabolic process"/>
    <property type="evidence" value="ECO:0007669"/>
    <property type="project" value="TreeGrafter"/>
</dbReference>
<dbReference type="Gene3D" id="3.40.50.720">
    <property type="entry name" value="NAD(P)-binding Rossmann-like Domain"/>
    <property type="match status" value="1"/>
</dbReference>
<dbReference type="Proteomes" id="UP000248795">
    <property type="component" value="Unassembled WGS sequence"/>
</dbReference>
<protein>
    <submittedName>
        <fullName evidence="3">Short-chain dehydrogenase</fullName>
    </submittedName>
</protein>
<dbReference type="EMBL" id="QKVK01000001">
    <property type="protein sequence ID" value="PZF78453.1"/>
    <property type="molecule type" value="Genomic_DNA"/>
</dbReference>
<dbReference type="AlphaFoldDB" id="A0A2W2CDX9"/>
<dbReference type="SUPFAM" id="SSF51735">
    <property type="entry name" value="NAD(P)-binding Rossmann-fold domains"/>
    <property type="match status" value="1"/>
</dbReference>
<dbReference type="Pfam" id="PF13561">
    <property type="entry name" value="adh_short_C2"/>
    <property type="match status" value="1"/>
</dbReference>
<organism evidence="3 4">
    <name type="scientific">Aestuariivirga litoralis</name>
    <dbReference type="NCBI Taxonomy" id="2650924"/>
    <lineage>
        <taxon>Bacteria</taxon>
        <taxon>Pseudomonadati</taxon>
        <taxon>Pseudomonadota</taxon>
        <taxon>Alphaproteobacteria</taxon>
        <taxon>Hyphomicrobiales</taxon>
        <taxon>Aestuariivirgaceae</taxon>
        <taxon>Aestuariivirga</taxon>
    </lineage>
</organism>
<keyword evidence="2" id="KW-0521">NADP</keyword>
<accession>A0A2W2CDX9</accession>
<dbReference type="GO" id="GO:0004090">
    <property type="term" value="F:carbonyl reductase (NADPH) activity"/>
    <property type="evidence" value="ECO:0007669"/>
    <property type="project" value="TreeGrafter"/>
</dbReference>
<dbReference type="GO" id="GO:0005997">
    <property type="term" value="P:xylulose metabolic process"/>
    <property type="evidence" value="ECO:0007669"/>
    <property type="project" value="TreeGrafter"/>
</dbReference>
<evidence type="ECO:0000256" key="2">
    <source>
        <dbReference type="ARBA" id="ARBA00022857"/>
    </source>
</evidence>
<dbReference type="InterPro" id="IPR002347">
    <property type="entry name" value="SDR_fam"/>
</dbReference>
<gene>
    <name evidence="3" type="ORF">DK847_01135</name>
</gene>
<reference evidence="4" key="1">
    <citation type="submission" date="2018-06" db="EMBL/GenBank/DDBJ databases">
        <title>Aestuariibacter litoralis strain KCTC 52945T.</title>
        <authorList>
            <person name="Li X."/>
            <person name="Salam N."/>
            <person name="Li J.-L."/>
            <person name="Chen Y.-M."/>
            <person name="Yang Z.-W."/>
            <person name="Zhang L.-Y."/>
            <person name="Han M.-X."/>
            <person name="Xiao M."/>
            <person name="Li W.-J."/>
        </authorList>
    </citation>
    <scope>NUCLEOTIDE SEQUENCE [LARGE SCALE GENOMIC DNA]</scope>
    <source>
        <strain evidence="4">KCTC 52945</strain>
    </source>
</reference>
<name>A0A2W2CDX9_9HYPH</name>
<comment type="caution">
    <text evidence="3">The sequence shown here is derived from an EMBL/GenBank/DDBJ whole genome shotgun (WGS) entry which is preliminary data.</text>
</comment>
<dbReference type="InterPro" id="IPR036291">
    <property type="entry name" value="NAD(P)-bd_dom_sf"/>
</dbReference>
<dbReference type="PANTHER" id="PTHR44252:SF3">
    <property type="entry name" value="D-ERYTHRULOSE REDUCTASE-RELATED"/>
    <property type="match status" value="1"/>
</dbReference>
<dbReference type="RefSeq" id="WP_111195780.1">
    <property type="nucleotide sequence ID" value="NZ_QKVK01000001.1"/>
</dbReference>
<keyword evidence="4" id="KW-1185">Reference proteome</keyword>
<sequence length="256" mass="26995">MSEWTKRFSLAGRRALVTGASKGIGFETCRVLADAGADIAAVGRDEAGLAAVKAEVEALGRRCVTIPADLATVEGPKQAAARALEAFGTIDILVNNAGVTSIKSIIDTPVEDWEWLNNVNLRAPFLLAQALVPRMIEQRMGKVINISSQSGVAALDDHAAYSASKGGLNMLTKAMTVEWAKHNVQSNSICPTVILTPMGEMVWGDPAKGDPMKAKIPAGRFGRTTEVADLILFLASSASDMICGQVILLDGGFTAQ</sequence>
<dbReference type="PRINTS" id="PR00081">
    <property type="entry name" value="GDHRDH"/>
</dbReference>
<dbReference type="GO" id="GO:0050038">
    <property type="term" value="F:L-xylulose reductase (NADPH) activity"/>
    <property type="evidence" value="ECO:0007669"/>
    <property type="project" value="TreeGrafter"/>
</dbReference>
<dbReference type="InterPro" id="IPR051737">
    <property type="entry name" value="L-xylulose/Carbonyl_redctase"/>
</dbReference>
<dbReference type="FunFam" id="3.40.50.720:FF:000084">
    <property type="entry name" value="Short-chain dehydrogenase reductase"/>
    <property type="match status" value="1"/>
</dbReference>
<proteinExistence type="inferred from homology"/>